<gene>
    <name evidence="2" type="ORF">HA052_26655</name>
</gene>
<reference evidence="2 3" key="1">
    <citation type="submission" date="2020-03" db="EMBL/GenBank/DDBJ databases">
        <title>Draft genome sequence of environmentally isolated cultures.</title>
        <authorList>
            <person name="Wilson H.S."/>
            <person name="De Leon M.E."/>
        </authorList>
    </citation>
    <scope>NUCLEOTIDE SEQUENCE [LARGE SCALE GENOMIC DNA]</scope>
    <source>
        <strain evidence="2 3">HSC-31F16</strain>
    </source>
</reference>
<dbReference type="RefSeq" id="WP_166454370.1">
    <property type="nucleotide sequence ID" value="NZ_JAAOMA010000093.1"/>
</dbReference>
<feature type="transmembrane region" description="Helical" evidence="1">
    <location>
        <begin position="90"/>
        <end position="109"/>
    </location>
</feature>
<feature type="transmembrane region" description="Helical" evidence="1">
    <location>
        <begin position="6"/>
        <end position="27"/>
    </location>
</feature>
<evidence type="ECO:0008006" key="4">
    <source>
        <dbReference type="Google" id="ProtNLM"/>
    </source>
</evidence>
<evidence type="ECO:0000313" key="2">
    <source>
        <dbReference type="EMBL" id="NHR08773.1"/>
    </source>
</evidence>
<keyword evidence="1" id="KW-1133">Transmembrane helix</keyword>
<sequence>MFFLKVHKGVFFVFSLIFFTALEWFLFGVAASRLWFFNVPSVIVMFSVVILKLIGDGGDLNKSLIRFFVFPIVGKRKEGAGIVLIDFFRLVMYFFFAAMVAWVCIQVFGGR</sequence>
<accession>A0ABX0LHV2</accession>
<dbReference type="EMBL" id="JAAOMA010000093">
    <property type="protein sequence ID" value="NHR08773.1"/>
    <property type="molecule type" value="Genomic_DNA"/>
</dbReference>
<keyword evidence="1" id="KW-0812">Transmembrane</keyword>
<organism evidence="2 3">
    <name type="scientific">Chromobacterium fluminis</name>
    <dbReference type="NCBI Taxonomy" id="3044269"/>
    <lineage>
        <taxon>Bacteria</taxon>
        <taxon>Pseudomonadati</taxon>
        <taxon>Pseudomonadota</taxon>
        <taxon>Betaproteobacteria</taxon>
        <taxon>Neisseriales</taxon>
        <taxon>Chromobacteriaceae</taxon>
        <taxon>Chromobacterium</taxon>
    </lineage>
</organism>
<name>A0ABX0LHV2_9NEIS</name>
<keyword evidence="1" id="KW-0472">Membrane</keyword>
<evidence type="ECO:0000313" key="3">
    <source>
        <dbReference type="Proteomes" id="UP001515641"/>
    </source>
</evidence>
<comment type="caution">
    <text evidence="2">The sequence shown here is derived from an EMBL/GenBank/DDBJ whole genome shotgun (WGS) entry which is preliminary data.</text>
</comment>
<feature type="transmembrane region" description="Helical" evidence="1">
    <location>
        <begin position="34"/>
        <end position="54"/>
    </location>
</feature>
<keyword evidence="3" id="KW-1185">Reference proteome</keyword>
<protein>
    <recommendedName>
        <fullName evidence="4">YggT family protein</fullName>
    </recommendedName>
</protein>
<dbReference type="Proteomes" id="UP001515641">
    <property type="component" value="Unassembled WGS sequence"/>
</dbReference>
<evidence type="ECO:0000256" key="1">
    <source>
        <dbReference type="SAM" id="Phobius"/>
    </source>
</evidence>
<proteinExistence type="predicted"/>